<evidence type="ECO:0000313" key="2">
    <source>
        <dbReference type="Proteomes" id="UP000016714"/>
    </source>
</evidence>
<dbReference type="AlphaFoldDB" id="A0A2I3CMC7"/>
<reference evidence="1 2" key="1">
    <citation type="journal article" date="2015" name="Genome Announc.">
        <title>Complete genome sequence of Vibrio alginolyticus ATCC 17749.</title>
        <authorList>
            <person name="Liu X.F."/>
            <person name="Cao Y."/>
            <person name="Zhang H.L."/>
            <person name="Chen Y.J."/>
            <person name="Hu C.J."/>
        </authorList>
    </citation>
    <scope>NUCLEOTIDE SEQUENCE [LARGE SCALE GENOMIC DNA]</scope>
    <source>
        <strain evidence="2">ATCC 17749 / DSM 2171 / NBRC 15630 / NCIMB 1903 / NCTC 12160 / XII-53</strain>
    </source>
</reference>
<dbReference type="EMBL" id="CP006719">
    <property type="protein sequence ID" value="AGV19283.1"/>
    <property type="molecule type" value="Genomic_DNA"/>
</dbReference>
<dbReference type="KEGG" id="vag:N646_3473"/>
<sequence>MRRILAKSETFSISLSKGIGRLPHSSHWIEPLPRFALSDTHYSFVLFDRLLEKRLFISIVNLGQLFFYCFRTRFGLSELPNQKRRLLIQFDFVFSSGGNRDRLNDIHSLKVL</sequence>
<name>A0A2I3CMC7_VIBAX</name>
<evidence type="ECO:0000313" key="1">
    <source>
        <dbReference type="EMBL" id="AGV19283.1"/>
    </source>
</evidence>
<proteinExistence type="predicted"/>
<accession>A0A2I3CMC7</accession>
<protein>
    <submittedName>
        <fullName evidence="1">Uncharacterized protein</fullName>
    </submittedName>
</protein>
<dbReference type="Proteomes" id="UP000016714">
    <property type="component" value="Chromosome 2"/>
</dbReference>
<gene>
    <name evidence="1" type="ORF">N646_3473</name>
</gene>
<organism evidence="1 2">
    <name type="scientific">Vibrio alginolyticus (strain ATCC 17749 / DSM 2171 / NBRC 15630 / NCIMB 1903 / NCTC 12160 / XII-53)</name>
    <dbReference type="NCBI Taxonomy" id="1219076"/>
    <lineage>
        <taxon>Bacteria</taxon>
        <taxon>Pseudomonadati</taxon>
        <taxon>Pseudomonadota</taxon>
        <taxon>Gammaproteobacteria</taxon>
        <taxon>Vibrionales</taxon>
        <taxon>Vibrionaceae</taxon>
        <taxon>Vibrio</taxon>
    </lineage>
</organism>
<dbReference type="HOGENOM" id="CLU_2144811_0_0_6"/>